<dbReference type="PANTHER" id="PTHR43094">
    <property type="entry name" value="AMINOTRANSFERASE"/>
    <property type="match status" value="1"/>
</dbReference>
<dbReference type="InterPro" id="IPR015424">
    <property type="entry name" value="PyrdxlP-dep_Trfase"/>
</dbReference>
<dbReference type="InterPro" id="IPR015422">
    <property type="entry name" value="PyrdxlP-dep_Trfase_small"/>
</dbReference>
<keyword evidence="4 5" id="KW-0663">Pyridoxal phosphate</keyword>
<dbReference type="Gene3D" id="3.90.1150.10">
    <property type="entry name" value="Aspartate Aminotransferase, domain 1"/>
    <property type="match status" value="1"/>
</dbReference>
<keyword evidence="7" id="KW-1185">Reference proteome</keyword>
<evidence type="ECO:0000313" key="7">
    <source>
        <dbReference type="Proteomes" id="UP000503011"/>
    </source>
</evidence>
<comment type="similarity">
    <text evidence="1 5">Belongs to the class-III pyridoxal-phosphate-dependent aminotransferase family.</text>
</comment>
<dbReference type="Gene3D" id="3.40.640.10">
    <property type="entry name" value="Type I PLP-dependent aspartate aminotransferase-like (Major domain)"/>
    <property type="match status" value="1"/>
</dbReference>
<dbReference type="EMBL" id="AP022871">
    <property type="protein sequence ID" value="BCB89717.1"/>
    <property type="molecule type" value="Genomic_DNA"/>
</dbReference>
<dbReference type="Proteomes" id="UP000503011">
    <property type="component" value="Chromosome"/>
</dbReference>
<dbReference type="RefSeq" id="WP_173161706.1">
    <property type="nucleotide sequence ID" value="NZ_AP022871.1"/>
</dbReference>
<reference evidence="6 7" key="1">
    <citation type="submission" date="2020-03" db="EMBL/GenBank/DDBJ databases">
        <title>Whole genome shotgun sequence of Phytohabitans suffuscus NBRC 105367.</title>
        <authorList>
            <person name="Komaki H."/>
            <person name="Tamura T."/>
        </authorList>
    </citation>
    <scope>NUCLEOTIDE SEQUENCE [LARGE SCALE GENOMIC DNA]</scope>
    <source>
        <strain evidence="6 7">NBRC 105367</strain>
    </source>
</reference>
<keyword evidence="2 6" id="KW-0032">Aminotransferase</keyword>
<evidence type="ECO:0000256" key="4">
    <source>
        <dbReference type="ARBA" id="ARBA00022898"/>
    </source>
</evidence>
<protein>
    <submittedName>
        <fullName evidence="6">Aspartate aminotransferase family protein</fullName>
    </submittedName>
</protein>
<keyword evidence="3 6" id="KW-0808">Transferase</keyword>
<dbReference type="PROSITE" id="PS00600">
    <property type="entry name" value="AA_TRANSFER_CLASS_3"/>
    <property type="match status" value="1"/>
</dbReference>
<name>A0A6F8YUA3_9ACTN</name>
<organism evidence="6 7">
    <name type="scientific">Phytohabitans suffuscus</name>
    <dbReference type="NCBI Taxonomy" id="624315"/>
    <lineage>
        <taxon>Bacteria</taxon>
        <taxon>Bacillati</taxon>
        <taxon>Actinomycetota</taxon>
        <taxon>Actinomycetes</taxon>
        <taxon>Micromonosporales</taxon>
        <taxon>Micromonosporaceae</taxon>
    </lineage>
</organism>
<evidence type="ECO:0000256" key="3">
    <source>
        <dbReference type="ARBA" id="ARBA00022679"/>
    </source>
</evidence>
<dbReference type="FunFam" id="3.40.640.10:FF:000014">
    <property type="entry name" value="Adenosylmethionine-8-amino-7-oxononanoate aminotransferase, probable"/>
    <property type="match status" value="1"/>
</dbReference>
<proteinExistence type="inferred from homology"/>
<reference evidence="6 7" key="2">
    <citation type="submission" date="2020-03" db="EMBL/GenBank/DDBJ databases">
        <authorList>
            <person name="Ichikawa N."/>
            <person name="Kimura A."/>
            <person name="Kitahashi Y."/>
            <person name="Uohara A."/>
        </authorList>
    </citation>
    <scope>NUCLEOTIDE SEQUENCE [LARGE SCALE GENOMIC DNA]</scope>
    <source>
        <strain evidence="6 7">NBRC 105367</strain>
    </source>
</reference>
<dbReference type="Pfam" id="PF00202">
    <property type="entry name" value="Aminotran_3"/>
    <property type="match status" value="1"/>
</dbReference>
<dbReference type="InterPro" id="IPR015421">
    <property type="entry name" value="PyrdxlP-dep_Trfase_major"/>
</dbReference>
<gene>
    <name evidence="6" type="ORF">Psuf_070300</name>
</gene>
<sequence>MAISQAASALSISPDELEDLDRRHLIHPLLPGGSTDRCVIVRGKGSTVWDARGNELLDMTGGGNWLAQVGHGRVELGEAMAEQVARLPYFTSFFEFSNDQSIQLAKRLTGLAPEGFNRVIFTSGGSEAVDMAIKAVRLYHTRRGEPDRTWIISRQMGYHGSTYGGGSATGFDFVHYGVGPTLPHVRKVSPPFPFHPEMYGGQPITDFLVRELEQAIAEIGPGQVAAMIGEPVMGGGGVVEPPPDYWPRVREVLRRHGILLIADEVVTGYGRTGSWFASTERGMAPDVITTAKGITSGYAPLGAALMREEIGEVVGGGDGFLHGFTYFGHPVGCAVALANLDIIEKEELVPRSSLIGGWLSQGLAPAAELPAVGEVRVTGATVGIELVADRQTRQPMPPPVAAGVAKELQRAHGVIARPYGPVLVMAPPLVLEEGEAARAAEATVEVLSRLGTDGQLRS</sequence>
<accession>A0A6F8YUA3</accession>
<dbReference type="AlphaFoldDB" id="A0A6F8YUA3"/>
<evidence type="ECO:0000256" key="2">
    <source>
        <dbReference type="ARBA" id="ARBA00022576"/>
    </source>
</evidence>
<evidence type="ECO:0000313" key="6">
    <source>
        <dbReference type="EMBL" id="BCB89717.1"/>
    </source>
</evidence>
<dbReference type="KEGG" id="psuu:Psuf_070300"/>
<dbReference type="InterPro" id="IPR049704">
    <property type="entry name" value="Aminotrans_3_PPA_site"/>
</dbReference>
<evidence type="ECO:0000256" key="1">
    <source>
        <dbReference type="ARBA" id="ARBA00008954"/>
    </source>
</evidence>
<dbReference type="PANTHER" id="PTHR43094:SF1">
    <property type="entry name" value="AMINOTRANSFERASE CLASS-III"/>
    <property type="match status" value="1"/>
</dbReference>
<dbReference type="GO" id="GO:0030170">
    <property type="term" value="F:pyridoxal phosphate binding"/>
    <property type="evidence" value="ECO:0007669"/>
    <property type="project" value="InterPro"/>
</dbReference>
<dbReference type="GO" id="GO:0008483">
    <property type="term" value="F:transaminase activity"/>
    <property type="evidence" value="ECO:0007669"/>
    <property type="project" value="UniProtKB-KW"/>
</dbReference>
<dbReference type="InterPro" id="IPR005814">
    <property type="entry name" value="Aminotrans_3"/>
</dbReference>
<evidence type="ECO:0000256" key="5">
    <source>
        <dbReference type="RuleBase" id="RU003560"/>
    </source>
</evidence>
<dbReference type="CDD" id="cd00610">
    <property type="entry name" value="OAT_like"/>
    <property type="match status" value="1"/>
</dbReference>
<dbReference type="SUPFAM" id="SSF53383">
    <property type="entry name" value="PLP-dependent transferases"/>
    <property type="match status" value="1"/>
</dbReference>